<organism evidence="6 7">
    <name type="scientific">Chelativorans composti</name>
    <dbReference type="NCBI Taxonomy" id="768533"/>
    <lineage>
        <taxon>Bacteria</taxon>
        <taxon>Pseudomonadati</taxon>
        <taxon>Pseudomonadota</taxon>
        <taxon>Alphaproteobacteria</taxon>
        <taxon>Hyphomicrobiales</taxon>
        <taxon>Phyllobacteriaceae</taxon>
        <taxon>Chelativorans</taxon>
    </lineage>
</organism>
<dbReference type="PANTHER" id="PTHR10996:SF178">
    <property type="entry name" value="2-HYDROXYACID DEHYDROGENASE YGL185C-RELATED"/>
    <property type="match status" value="1"/>
</dbReference>
<dbReference type="PANTHER" id="PTHR10996">
    <property type="entry name" value="2-HYDROXYACID DEHYDROGENASE-RELATED"/>
    <property type="match status" value="1"/>
</dbReference>
<evidence type="ECO:0000259" key="4">
    <source>
        <dbReference type="Pfam" id="PF00389"/>
    </source>
</evidence>
<keyword evidence="7" id="KW-1185">Reference proteome</keyword>
<dbReference type="Gene3D" id="3.40.50.720">
    <property type="entry name" value="NAD(P)-binding Rossmann-like Domain"/>
    <property type="match status" value="2"/>
</dbReference>
<evidence type="ECO:0000313" key="6">
    <source>
        <dbReference type="EMBL" id="MFD2260715.1"/>
    </source>
</evidence>
<keyword evidence="2" id="KW-0520">NAD</keyword>
<protein>
    <submittedName>
        <fullName evidence="6">C-terminal binding protein</fullName>
    </submittedName>
</protein>
<feature type="domain" description="D-isomer specific 2-hydroxyacid dehydrogenase catalytic" evidence="4">
    <location>
        <begin position="30"/>
        <end position="308"/>
    </location>
</feature>
<dbReference type="Proteomes" id="UP001597373">
    <property type="component" value="Unassembled WGS sequence"/>
</dbReference>
<dbReference type="InterPro" id="IPR050223">
    <property type="entry name" value="D-isomer_2-hydroxyacid_DH"/>
</dbReference>
<dbReference type="InterPro" id="IPR036291">
    <property type="entry name" value="NAD(P)-bd_dom_sf"/>
</dbReference>
<proteinExistence type="inferred from homology"/>
<dbReference type="RefSeq" id="WP_345099914.1">
    <property type="nucleotide sequence ID" value="NZ_BAABGS010000072.1"/>
</dbReference>
<reference evidence="7" key="1">
    <citation type="journal article" date="2019" name="Int. J. Syst. Evol. Microbiol.">
        <title>The Global Catalogue of Microorganisms (GCM) 10K type strain sequencing project: providing services to taxonomists for standard genome sequencing and annotation.</title>
        <authorList>
            <consortium name="The Broad Institute Genomics Platform"/>
            <consortium name="The Broad Institute Genome Sequencing Center for Infectious Disease"/>
            <person name="Wu L."/>
            <person name="Ma J."/>
        </authorList>
    </citation>
    <scope>NUCLEOTIDE SEQUENCE [LARGE SCALE GENOMIC DNA]</scope>
    <source>
        <strain evidence="7">KCTC 23707</strain>
    </source>
</reference>
<dbReference type="CDD" id="cd05299">
    <property type="entry name" value="CtBP_dh"/>
    <property type="match status" value="1"/>
</dbReference>
<dbReference type="InterPro" id="IPR029753">
    <property type="entry name" value="D-isomer_DH_CS"/>
</dbReference>
<dbReference type="EMBL" id="JBHUIR010000051">
    <property type="protein sequence ID" value="MFD2260715.1"/>
    <property type="molecule type" value="Genomic_DNA"/>
</dbReference>
<sequence>MDKAIIILPAYADHSLERQAMAELGLRVEEIDLRKGRAEARAALGEARIVFVRDTVLDADLINAMTRCVGIVRYGIGIDNIDVAAANARGITVARVPDYGAEIEVADHAVALFLAVRRRIVSRDAQVRKGAWQVGQTEPIYRIAGSTAGFIGFGRIARAVADRLRAFGVTQAVVYDPYLDPATLPEWARRADDLNELAEQSDIVSLHAPATPENRHLINADFLSRMRPTAVLINTARGQLVDEQALANALEKGTIFGAGIDVFSVEPPVGSPLLRAPNVVLSDHNGWYSETTVRNIQSGAVEQARKILLNA</sequence>
<dbReference type="SUPFAM" id="SSF52283">
    <property type="entry name" value="Formate/glycerate dehydrogenase catalytic domain-like"/>
    <property type="match status" value="1"/>
</dbReference>
<dbReference type="SUPFAM" id="SSF51735">
    <property type="entry name" value="NAD(P)-binding Rossmann-fold domains"/>
    <property type="match status" value="1"/>
</dbReference>
<evidence type="ECO:0000256" key="1">
    <source>
        <dbReference type="ARBA" id="ARBA00023002"/>
    </source>
</evidence>
<comment type="caution">
    <text evidence="6">The sequence shown here is derived from an EMBL/GenBank/DDBJ whole genome shotgun (WGS) entry which is preliminary data.</text>
</comment>
<evidence type="ECO:0000256" key="2">
    <source>
        <dbReference type="ARBA" id="ARBA00023027"/>
    </source>
</evidence>
<dbReference type="Pfam" id="PF02826">
    <property type="entry name" value="2-Hacid_dh_C"/>
    <property type="match status" value="1"/>
</dbReference>
<accession>A0ABW5DJK8</accession>
<evidence type="ECO:0000259" key="5">
    <source>
        <dbReference type="Pfam" id="PF02826"/>
    </source>
</evidence>
<comment type="similarity">
    <text evidence="3">Belongs to the D-isomer specific 2-hydroxyacid dehydrogenase family.</text>
</comment>
<dbReference type="PROSITE" id="PS00671">
    <property type="entry name" value="D_2_HYDROXYACID_DH_3"/>
    <property type="match status" value="1"/>
</dbReference>
<evidence type="ECO:0000313" key="7">
    <source>
        <dbReference type="Proteomes" id="UP001597373"/>
    </source>
</evidence>
<evidence type="ECO:0000256" key="3">
    <source>
        <dbReference type="RuleBase" id="RU003719"/>
    </source>
</evidence>
<dbReference type="Pfam" id="PF00389">
    <property type="entry name" value="2-Hacid_dh"/>
    <property type="match status" value="1"/>
</dbReference>
<dbReference type="InterPro" id="IPR006139">
    <property type="entry name" value="D-isomer_2_OHA_DH_cat_dom"/>
</dbReference>
<dbReference type="InterPro" id="IPR043322">
    <property type="entry name" value="CtBP"/>
</dbReference>
<gene>
    <name evidence="6" type="ORF">ACFSMZ_13220</name>
</gene>
<feature type="domain" description="D-isomer specific 2-hydroxyacid dehydrogenase NAD-binding" evidence="5">
    <location>
        <begin position="110"/>
        <end position="286"/>
    </location>
</feature>
<keyword evidence="1 3" id="KW-0560">Oxidoreductase</keyword>
<dbReference type="InterPro" id="IPR006140">
    <property type="entry name" value="D-isomer_DH_NAD-bd"/>
</dbReference>
<name>A0ABW5DJK8_9HYPH</name>